<keyword evidence="1" id="KW-1133">Transmembrane helix</keyword>
<dbReference type="AlphaFoldDB" id="A0A2P2PXU0"/>
<dbReference type="PROSITE" id="PS51257">
    <property type="entry name" value="PROKAR_LIPOPROTEIN"/>
    <property type="match status" value="1"/>
</dbReference>
<protein>
    <submittedName>
        <fullName evidence="2">Uncharacterized protein</fullName>
    </submittedName>
</protein>
<sequence>MFRLTPIPQSQFRTHVLHRAEITATSPIWTALSCGFTALFFSFFVFFYTNNLFMLE</sequence>
<keyword evidence="1" id="KW-0812">Transmembrane</keyword>
<keyword evidence="1" id="KW-0472">Membrane</keyword>
<organism evidence="2">
    <name type="scientific">Rhizophora mucronata</name>
    <name type="common">Asiatic mangrove</name>
    <dbReference type="NCBI Taxonomy" id="61149"/>
    <lineage>
        <taxon>Eukaryota</taxon>
        <taxon>Viridiplantae</taxon>
        <taxon>Streptophyta</taxon>
        <taxon>Embryophyta</taxon>
        <taxon>Tracheophyta</taxon>
        <taxon>Spermatophyta</taxon>
        <taxon>Magnoliopsida</taxon>
        <taxon>eudicotyledons</taxon>
        <taxon>Gunneridae</taxon>
        <taxon>Pentapetalae</taxon>
        <taxon>rosids</taxon>
        <taxon>fabids</taxon>
        <taxon>Malpighiales</taxon>
        <taxon>Rhizophoraceae</taxon>
        <taxon>Rhizophora</taxon>
    </lineage>
</organism>
<evidence type="ECO:0000313" key="2">
    <source>
        <dbReference type="EMBL" id="MBX59558.1"/>
    </source>
</evidence>
<reference evidence="2" key="1">
    <citation type="submission" date="2018-02" db="EMBL/GenBank/DDBJ databases">
        <title>Rhizophora mucronata_Transcriptome.</title>
        <authorList>
            <person name="Meera S.P."/>
            <person name="Sreeshan A."/>
            <person name="Augustine A."/>
        </authorList>
    </citation>
    <scope>NUCLEOTIDE SEQUENCE</scope>
    <source>
        <tissue evidence="2">Leaf</tissue>
    </source>
</reference>
<accession>A0A2P2PXU0</accession>
<feature type="transmembrane region" description="Helical" evidence="1">
    <location>
        <begin position="28"/>
        <end position="48"/>
    </location>
</feature>
<proteinExistence type="predicted"/>
<name>A0A2P2PXU0_RHIMU</name>
<dbReference type="EMBL" id="GGEC01079074">
    <property type="protein sequence ID" value="MBX59558.1"/>
    <property type="molecule type" value="Transcribed_RNA"/>
</dbReference>
<evidence type="ECO:0000256" key="1">
    <source>
        <dbReference type="SAM" id="Phobius"/>
    </source>
</evidence>